<protein>
    <submittedName>
        <fullName evidence="2">Phosphinothricin N-acetyltransferase</fullName>
    </submittedName>
</protein>
<dbReference type="OrthoDB" id="9798006at2"/>
<keyword evidence="2" id="KW-0808">Transferase</keyword>
<dbReference type="HOGENOM" id="CLU_013985_4_2_0"/>
<feature type="domain" description="N-acetyltransferase" evidence="1">
    <location>
        <begin position="2"/>
        <end position="164"/>
    </location>
</feature>
<accession>W0RFR8</accession>
<evidence type="ECO:0000313" key="2">
    <source>
        <dbReference type="EMBL" id="AHG89175.1"/>
    </source>
</evidence>
<keyword evidence="3" id="KW-1185">Reference proteome</keyword>
<dbReference type="KEGG" id="gba:J421_1638"/>
<dbReference type="PROSITE" id="PS51186">
    <property type="entry name" value="GNAT"/>
    <property type="match status" value="1"/>
</dbReference>
<name>W0RFR8_9BACT</name>
<dbReference type="CDD" id="cd04301">
    <property type="entry name" value="NAT_SF"/>
    <property type="match status" value="1"/>
</dbReference>
<dbReference type="eggNOG" id="COG1247">
    <property type="taxonomic scope" value="Bacteria"/>
</dbReference>
<dbReference type="SUPFAM" id="SSF55729">
    <property type="entry name" value="Acyl-CoA N-acyltransferases (Nat)"/>
    <property type="match status" value="1"/>
</dbReference>
<dbReference type="NCBIfam" id="NF040504">
    <property type="entry name" value="resist_ArsN1b"/>
    <property type="match status" value="1"/>
</dbReference>
<dbReference type="EMBL" id="CP007128">
    <property type="protein sequence ID" value="AHG89175.1"/>
    <property type="molecule type" value="Genomic_DNA"/>
</dbReference>
<dbReference type="FunCoup" id="W0RFR8">
    <property type="interactions" value="24"/>
</dbReference>
<dbReference type="PANTHER" id="PTHR43072">
    <property type="entry name" value="N-ACETYLTRANSFERASE"/>
    <property type="match status" value="1"/>
</dbReference>
<evidence type="ECO:0000313" key="3">
    <source>
        <dbReference type="Proteomes" id="UP000019151"/>
    </source>
</evidence>
<dbReference type="InParanoid" id="W0RFR8"/>
<proteinExistence type="predicted"/>
<dbReference type="PATRIC" id="fig|861299.3.peg.1663"/>
<sequence>MPTIRLAVQSDAAQIAAIYRPAVTDSSISFEVEPPDGAEMARRIARTLARTPWLVCERGGAIAGYAYASAHRERAAYRWSVDVSAYVHADARRVGIGRALYASLLAVLMRQGFRNAYAGVTLPNDASVALHRAVGFTPVGVYRGVGYKRGAWHDVAWFERALAPRVAEPSEPVPLPVLDADALRDALRA</sequence>
<dbReference type="Proteomes" id="UP000019151">
    <property type="component" value="Chromosome"/>
</dbReference>
<dbReference type="Gene3D" id="3.40.630.30">
    <property type="match status" value="1"/>
</dbReference>
<dbReference type="GO" id="GO:0016747">
    <property type="term" value="F:acyltransferase activity, transferring groups other than amino-acyl groups"/>
    <property type="evidence" value="ECO:0007669"/>
    <property type="project" value="InterPro"/>
</dbReference>
<dbReference type="AlphaFoldDB" id="W0RFR8"/>
<evidence type="ECO:0000259" key="1">
    <source>
        <dbReference type="PROSITE" id="PS51186"/>
    </source>
</evidence>
<organism evidence="2 3">
    <name type="scientific">Gemmatirosa kalamazoonensis</name>
    <dbReference type="NCBI Taxonomy" id="861299"/>
    <lineage>
        <taxon>Bacteria</taxon>
        <taxon>Pseudomonadati</taxon>
        <taxon>Gemmatimonadota</taxon>
        <taxon>Gemmatimonadia</taxon>
        <taxon>Gemmatimonadales</taxon>
        <taxon>Gemmatimonadaceae</taxon>
        <taxon>Gemmatirosa</taxon>
    </lineage>
</organism>
<dbReference type="PANTHER" id="PTHR43072:SF8">
    <property type="entry name" value="ACYLTRANSFERASE FABY-RELATED"/>
    <property type="match status" value="1"/>
</dbReference>
<gene>
    <name evidence="2" type="ORF">J421_1638</name>
</gene>
<dbReference type="Pfam" id="PF13420">
    <property type="entry name" value="Acetyltransf_4"/>
    <property type="match status" value="1"/>
</dbReference>
<reference evidence="2 3" key="1">
    <citation type="journal article" date="2014" name="Genome Announc.">
        <title>Genome Sequence and Methylome of Soil Bacterium Gemmatirosa kalamazoonensis KBS708T, a Member of the Rarely Cultivated Gemmatimonadetes Phylum.</title>
        <authorList>
            <person name="Debruyn J.M."/>
            <person name="Radosevich M."/>
            <person name="Wommack K.E."/>
            <person name="Polson S.W."/>
            <person name="Hauser L.J."/>
            <person name="Fawaz M.N."/>
            <person name="Korlach J."/>
            <person name="Tsai Y.C."/>
        </authorList>
    </citation>
    <scope>NUCLEOTIDE SEQUENCE [LARGE SCALE GENOMIC DNA]</scope>
    <source>
        <strain evidence="2 3">KBS708</strain>
    </source>
</reference>
<dbReference type="STRING" id="861299.J421_1638"/>
<dbReference type="InterPro" id="IPR000182">
    <property type="entry name" value="GNAT_dom"/>
</dbReference>
<dbReference type="InterPro" id="IPR016181">
    <property type="entry name" value="Acyl_CoA_acyltransferase"/>
</dbReference>